<dbReference type="OrthoDB" id="8906500at2"/>
<keyword evidence="2" id="KW-1185">Reference proteome</keyword>
<dbReference type="SUPFAM" id="SSF160930">
    <property type="entry name" value="FlhC-like"/>
    <property type="match status" value="1"/>
</dbReference>
<dbReference type="EMBL" id="VOBQ01000008">
    <property type="protein sequence ID" value="TWO71470.1"/>
    <property type="molecule type" value="Genomic_DNA"/>
</dbReference>
<organism evidence="1 2">
    <name type="scientific">Caenimonas sedimenti</name>
    <dbReference type="NCBI Taxonomy" id="2596921"/>
    <lineage>
        <taxon>Bacteria</taxon>
        <taxon>Pseudomonadati</taxon>
        <taxon>Pseudomonadota</taxon>
        <taxon>Betaproteobacteria</taxon>
        <taxon>Burkholderiales</taxon>
        <taxon>Comamonadaceae</taxon>
        <taxon>Caenimonas</taxon>
    </lineage>
</organism>
<comment type="caution">
    <text evidence="1">The sequence shown here is derived from an EMBL/GenBank/DDBJ whole genome shotgun (WGS) entry which is preliminary data.</text>
</comment>
<evidence type="ECO:0000313" key="1">
    <source>
        <dbReference type="EMBL" id="TWO71470.1"/>
    </source>
</evidence>
<evidence type="ECO:0000313" key="2">
    <source>
        <dbReference type="Proteomes" id="UP000318199"/>
    </source>
</evidence>
<sequence>MTAKLMKELGRARASVRNRVALFEDPAWDDRFDALIRLTQRTNLILDLIGAKDISARRLKQHIDRRLEEFGLQPARPRGVGQSYKSTLFLETKFDRFDAAYLLALHFGTRGPGEFSEPEPSLGRALDKMLESYLRYRSDLYPGNTQAARVEFETYWILLQGIRKGDIELVTCKDCGSRHPVLADSVSAHACPACGVLDLRMKEARATFDKRLREHRDKRERMREELRHG</sequence>
<protein>
    <recommendedName>
        <fullName evidence="3">Flagellar transcriptional regulator FlhC</fullName>
    </recommendedName>
</protein>
<dbReference type="AlphaFoldDB" id="A0A562ZS95"/>
<reference evidence="1 2" key="1">
    <citation type="submission" date="2019-07" db="EMBL/GenBank/DDBJ databases">
        <title>Caenimonas sedimenti sp. nov., isolated from activated sludge.</title>
        <authorList>
            <person name="Xu J."/>
        </authorList>
    </citation>
    <scope>NUCLEOTIDE SEQUENCE [LARGE SCALE GENOMIC DNA]</scope>
    <source>
        <strain evidence="1 2">HX-9-20</strain>
    </source>
</reference>
<gene>
    <name evidence="1" type="ORF">FN976_11175</name>
</gene>
<dbReference type="Proteomes" id="UP000318199">
    <property type="component" value="Unassembled WGS sequence"/>
</dbReference>
<accession>A0A562ZS95</accession>
<name>A0A562ZS95_9BURK</name>
<dbReference type="RefSeq" id="WP_145893081.1">
    <property type="nucleotide sequence ID" value="NZ_VOBQ01000008.1"/>
</dbReference>
<evidence type="ECO:0008006" key="3">
    <source>
        <dbReference type="Google" id="ProtNLM"/>
    </source>
</evidence>
<proteinExistence type="predicted"/>